<gene>
    <name evidence="3" type="ORF">PAC_10442</name>
</gene>
<evidence type="ECO:0000259" key="1">
    <source>
        <dbReference type="Pfam" id="PF00350"/>
    </source>
</evidence>
<proteinExistence type="predicted"/>
<dbReference type="SUPFAM" id="SSF52540">
    <property type="entry name" value="P-loop containing nucleoside triphosphate hydrolases"/>
    <property type="match status" value="1"/>
</dbReference>
<keyword evidence="4" id="KW-1185">Reference proteome</keyword>
<feature type="domain" description="DUF7605" evidence="2">
    <location>
        <begin position="521"/>
        <end position="681"/>
    </location>
</feature>
<accession>A0A1L7X692</accession>
<evidence type="ECO:0000313" key="3">
    <source>
        <dbReference type="EMBL" id="CZR60546.1"/>
    </source>
</evidence>
<dbReference type="PANTHER" id="PTHR36681:SF3">
    <property type="entry name" value="NUCLEAR GTPASE, GERMINAL CENTER-ASSOCIATED, TANDEM DUPLICATE 3"/>
    <property type="match status" value="1"/>
</dbReference>
<evidence type="ECO:0000259" key="2">
    <source>
        <dbReference type="Pfam" id="PF24564"/>
    </source>
</evidence>
<evidence type="ECO:0000313" key="4">
    <source>
        <dbReference type="Proteomes" id="UP000184330"/>
    </source>
</evidence>
<dbReference type="AlphaFoldDB" id="A0A1L7X692"/>
<dbReference type="Pfam" id="PF24564">
    <property type="entry name" value="DUF7605"/>
    <property type="match status" value="1"/>
</dbReference>
<dbReference type="InterPro" id="IPR027417">
    <property type="entry name" value="P-loop_NTPase"/>
</dbReference>
<sequence>MVPIIPQNGRAIASKIKEELKYIKHVRKNDAHIRRMIDHAAGLRQFTASAVCTIRIVGDSGIGKSNLINVLLDQKNLARTAGIGAVCTNVVTEYRRRQPEHTSNYTIEIDRMTNEEIGDQLKELLWSYRQFYLSDLDDKNATADDQKRLEQQSKVAWDTLQAAFGDKDILTEKLLKKSVGAEDRIREWLEEWTEELEWPDDRRLEKSCLPICGRSSKLFGNFGDSNRTFSADDGRVYLDAEVLKSGAILGDLPGLYDSNQARVNAAEKYVYECDEIFVVADIGRVTTNTNVEKILTTSLGKDLQISRPSQGISLVCTKSEDLDAEEIKTVFFKGSNSRKIDALEQDLENAEAEDDQPGAFKRHNKVQEELNWIFMTAQNNHIKTLAKRKLMTFFGDRLISVFCISNKAYNKIRNPGEQKLALAGCGIPELCNHCIQIPARAQFRLAEHFLVVRIPDLLHQVKMWYSGVSQTLLPNDEAALQSVIAKIEQDLSGKINEIEENLSRDQIAALKNVMIKTMGLALTEVNSWNALHHTQVAAFCRNNGSFSSPKVPYTEWNMELIAPMVEEMTPRWSTFLELCREHMDKFEHEVLSAMVALRFSGAPLFVKSLTTKIKALEFSLFQTETDFDSEIAYALSIDMASEIKPTRCSAIRHDACTNHSGSYIYQQLSPVYRDCVQDSGMTPLEGSGERKSLIFAGAGVTQRRFNRIKEAVGTAYDPVLFANLRSLLATNSNILLAKTAEDFSTSATEPVEELGRALKMMKSSKSGNGASGAVK</sequence>
<organism evidence="3 4">
    <name type="scientific">Phialocephala subalpina</name>
    <dbReference type="NCBI Taxonomy" id="576137"/>
    <lineage>
        <taxon>Eukaryota</taxon>
        <taxon>Fungi</taxon>
        <taxon>Dikarya</taxon>
        <taxon>Ascomycota</taxon>
        <taxon>Pezizomycotina</taxon>
        <taxon>Leotiomycetes</taxon>
        <taxon>Helotiales</taxon>
        <taxon>Mollisiaceae</taxon>
        <taxon>Phialocephala</taxon>
        <taxon>Phialocephala fortinii species complex</taxon>
    </lineage>
</organism>
<dbReference type="InterPro" id="IPR056024">
    <property type="entry name" value="DUF7605"/>
</dbReference>
<evidence type="ECO:0008006" key="5">
    <source>
        <dbReference type="Google" id="ProtNLM"/>
    </source>
</evidence>
<dbReference type="Pfam" id="PF00350">
    <property type="entry name" value="Dynamin_N"/>
    <property type="match status" value="1"/>
</dbReference>
<dbReference type="Gene3D" id="3.40.50.300">
    <property type="entry name" value="P-loop containing nucleotide triphosphate hydrolases"/>
    <property type="match status" value="2"/>
</dbReference>
<protein>
    <recommendedName>
        <fullName evidence="5">G domain-containing protein</fullName>
    </recommendedName>
</protein>
<dbReference type="OrthoDB" id="3598281at2759"/>
<feature type="domain" description="Dynamin N-terminal" evidence="1">
    <location>
        <begin position="54"/>
        <end position="296"/>
    </location>
</feature>
<dbReference type="STRING" id="576137.A0A1L7X692"/>
<dbReference type="Proteomes" id="UP000184330">
    <property type="component" value="Unassembled WGS sequence"/>
</dbReference>
<reference evidence="3 4" key="1">
    <citation type="submission" date="2016-03" db="EMBL/GenBank/DDBJ databases">
        <authorList>
            <person name="Ploux O."/>
        </authorList>
    </citation>
    <scope>NUCLEOTIDE SEQUENCE [LARGE SCALE GENOMIC DNA]</scope>
    <source>
        <strain evidence="3 4">UAMH 11012</strain>
    </source>
</reference>
<name>A0A1L7X692_9HELO</name>
<dbReference type="EMBL" id="FJOG01000016">
    <property type="protein sequence ID" value="CZR60546.1"/>
    <property type="molecule type" value="Genomic_DNA"/>
</dbReference>
<dbReference type="PANTHER" id="PTHR36681">
    <property type="entry name" value="NUCLEAR GTPASE, GERMINAL CENTER-ASSOCIATED, TANDEM DUPLICATE 3"/>
    <property type="match status" value="1"/>
</dbReference>
<dbReference type="InterPro" id="IPR045063">
    <property type="entry name" value="Dynamin_N"/>
</dbReference>